<accession>A0ACC1NGL4</accession>
<organism evidence="1 2">
    <name type="scientific">Xylaria curta</name>
    <dbReference type="NCBI Taxonomy" id="42375"/>
    <lineage>
        <taxon>Eukaryota</taxon>
        <taxon>Fungi</taxon>
        <taxon>Dikarya</taxon>
        <taxon>Ascomycota</taxon>
        <taxon>Pezizomycotina</taxon>
        <taxon>Sordariomycetes</taxon>
        <taxon>Xylariomycetidae</taxon>
        <taxon>Xylariales</taxon>
        <taxon>Xylariaceae</taxon>
        <taxon>Xylaria</taxon>
    </lineage>
</organism>
<evidence type="ECO:0000313" key="1">
    <source>
        <dbReference type="EMBL" id="KAJ2978115.1"/>
    </source>
</evidence>
<evidence type="ECO:0000313" key="2">
    <source>
        <dbReference type="Proteomes" id="UP001143856"/>
    </source>
</evidence>
<comment type="caution">
    <text evidence="1">The sequence shown here is derived from an EMBL/GenBank/DDBJ whole genome shotgun (WGS) entry which is preliminary data.</text>
</comment>
<protein>
    <submittedName>
        <fullName evidence="1">Uncharacterized protein</fullName>
    </submittedName>
</protein>
<proteinExistence type="predicted"/>
<dbReference type="Proteomes" id="UP001143856">
    <property type="component" value="Unassembled WGS sequence"/>
</dbReference>
<name>A0ACC1NGL4_9PEZI</name>
<gene>
    <name evidence="1" type="ORF">NUW58_g7597</name>
</gene>
<sequence>MSISNGYGSFGKSHLAGWIPSIPDHKPAFDPLTTSASRLQELLTSGELTSVQIVNQYYNQILAYNGYLKAVYQLAPGAVDRAKALDEMRTNGKVLGPLHGIPVLLKDNVGTDPTMQMDNTGGTLALVGSTVTKNAPIVDRLLASGAIILGKTTLSVSTTFNEQRGVGISCGWSALHGQSQNPYIAGGVVYSDGISGHSSPAGSSSGSAIAVAAGFAPMAIGTETEGSLISPSTRQSLYTVKASLGAIPNEGIIPVSQYLDIPGPMCATVKDTADLLTVLVGDGKPDVPIGGYASAMKGAAGWADLRIGTLDPERFRYDESAQTRMPDVIEQIKAATLRGYDRLKTLAAAYHYDVSLRNDSDFEYEVSNALVELMVADFESDFDMYMRGTQGAPISSAKELVAWNKVHADKALPPEFPSQVLIETAVASSKDPARRQKLMEHIAMVGKSLPDTLDLYGINVIIGPADSWMSKFSAATGASEPF</sequence>
<dbReference type="EMBL" id="JAPDGR010002018">
    <property type="protein sequence ID" value="KAJ2978115.1"/>
    <property type="molecule type" value="Genomic_DNA"/>
</dbReference>
<reference evidence="1" key="1">
    <citation type="submission" date="2022-10" db="EMBL/GenBank/DDBJ databases">
        <title>Genome Sequence of Xylaria curta.</title>
        <authorList>
            <person name="Buettner E."/>
        </authorList>
    </citation>
    <scope>NUCLEOTIDE SEQUENCE</scope>
    <source>
        <strain evidence="1">Babe10</strain>
    </source>
</reference>
<keyword evidence="2" id="KW-1185">Reference proteome</keyword>